<evidence type="ECO:0000313" key="3">
    <source>
        <dbReference type="Proteomes" id="UP000054075"/>
    </source>
</evidence>
<feature type="transmembrane region" description="Helical" evidence="1">
    <location>
        <begin position="216"/>
        <end position="236"/>
    </location>
</feature>
<dbReference type="Proteomes" id="UP000054075">
    <property type="component" value="Unassembled WGS sequence"/>
</dbReference>
<keyword evidence="1" id="KW-1133">Transmembrane helix</keyword>
<evidence type="ECO:0000256" key="1">
    <source>
        <dbReference type="SAM" id="Phobius"/>
    </source>
</evidence>
<reference evidence="2" key="1">
    <citation type="submission" date="2006-04" db="EMBL/GenBank/DDBJ databases">
        <authorList>
            <person name="Seshadri R."/>
            <person name="Federici B.A."/>
        </authorList>
    </citation>
    <scope>NUCLEOTIDE SEQUENCE [LARGE SCALE GENOMIC DNA]</scope>
</reference>
<evidence type="ECO:0000313" key="2">
    <source>
        <dbReference type="EMBL" id="EDP46947.1"/>
    </source>
</evidence>
<dbReference type="EMBL" id="AAQJ02000001">
    <property type="protein sequence ID" value="EDP46947.1"/>
    <property type="molecule type" value="Genomic_DNA"/>
</dbReference>
<name>A8PM23_9COXI</name>
<gene>
    <name evidence="2" type="ORF">RICGR_0600</name>
</gene>
<dbReference type="RefSeq" id="WP_006035911.1">
    <property type="nucleotide sequence ID" value="NZ_AAQJ02000001.1"/>
</dbReference>
<sequence>MPYMMSDEFLSEIKKGVHQPKPDFAFLSHCNQFITIPLFRLILLVVKRIVSIVKTILKYFLMDLPVPGLIFLYILHLFRAFLTVLDFFQDNENKNLVEIKKFLCACFKVFISCLMLSFVIALLIYGISPVGWATYIYIKILFRVYTYSKLMMSLFTLGWSYYKIKHYPKDAEHTWLQANYRANLQKHIHILSIGIPITILLTLVSVFGFSLGGSGLIAMISLVGLVLFIDIAKAIYFHLKPCVIQTPANGSLAQHNAFIKNTHNDYYKKKCRTARLKSDPNASETNRIYLLKEIIVKIVELQAKLKENSHSRFNFFSEHAKYHKKIEGLKQLATTLLAHDYEKDKKLLADVFNALSEDYKNLNEKDETFISKVTLNNLIHELNPFKKCNGIIKQDAKATLFDELLLRGREKVRNTEVTHPQSFYQSFFRQQSDCKDISEACQAWLIQKDLTVQAVTPKCMPR</sequence>
<keyword evidence="3" id="KW-1185">Reference proteome</keyword>
<keyword evidence="1" id="KW-0812">Transmembrane</keyword>
<organism evidence="2 3">
    <name type="scientific">Rickettsiella grylli</name>
    <dbReference type="NCBI Taxonomy" id="59196"/>
    <lineage>
        <taxon>Bacteria</taxon>
        <taxon>Pseudomonadati</taxon>
        <taxon>Pseudomonadota</taxon>
        <taxon>Gammaproteobacteria</taxon>
        <taxon>Legionellales</taxon>
        <taxon>Coxiellaceae</taxon>
        <taxon>Rickettsiella</taxon>
    </lineage>
</organism>
<accession>A8PM23</accession>
<dbReference type="AlphaFoldDB" id="A8PM23"/>
<proteinExistence type="predicted"/>
<protein>
    <submittedName>
        <fullName evidence="2">Uncharacterized protein</fullName>
    </submittedName>
</protein>
<feature type="transmembrane region" description="Helical" evidence="1">
    <location>
        <begin position="190"/>
        <end position="210"/>
    </location>
</feature>
<dbReference type="OrthoDB" id="9979833at2"/>
<reference evidence="2" key="2">
    <citation type="submission" date="2007-10" db="EMBL/GenBank/DDBJ databases">
        <authorList>
            <person name="Myers G.S."/>
        </authorList>
    </citation>
    <scope>NUCLEOTIDE SEQUENCE [LARGE SCALE GENOMIC DNA]</scope>
</reference>
<feature type="transmembrane region" description="Helical" evidence="1">
    <location>
        <begin position="144"/>
        <end position="162"/>
    </location>
</feature>
<keyword evidence="1" id="KW-0472">Membrane</keyword>
<feature type="transmembrane region" description="Helical" evidence="1">
    <location>
        <begin position="66"/>
        <end position="88"/>
    </location>
</feature>
<comment type="caution">
    <text evidence="2">The sequence shown here is derived from an EMBL/GenBank/DDBJ whole genome shotgun (WGS) entry which is preliminary data.</text>
</comment>
<feature type="transmembrane region" description="Helical" evidence="1">
    <location>
        <begin position="109"/>
        <end position="138"/>
    </location>
</feature>